<organism evidence="2 3">
    <name type="scientific">Arachis hypogaea</name>
    <name type="common">Peanut</name>
    <dbReference type="NCBI Taxonomy" id="3818"/>
    <lineage>
        <taxon>Eukaryota</taxon>
        <taxon>Viridiplantae</taxon>
        <taxon>Streptophyta</taxon>
        <taxon>Embryophyta</taxon>
        <taxon>Tracheophyta</taxon>
        <taxon>Spermatophyta</taxon>
        <taxon>Magnoliopsida</taxon>
        <taxon>eudicotyledons</taxon>
        <taxon>Gunneridae</taxon>
        <taxon>Pentapetalae</taxon>
        <taxon>rosids</taxon>
        <taxon>fabids</taxon>
        <taxon>Fabales</taxon>
        <taxon>Fabaceae</taxon>
        <taxon>Papilionoideae</taxon>
        <taxon>50 kb inversion clade</taxon>
        <taxon>dalbergioids sensu lato</taxon>
        <taxon>Dalbergieae</taxon>
        <taxon>Pterocarpus clade</taxon>
        <taxon>Arachis</taxon>
    </lineage>
</organism>
<reference evidence="2 3" key="1">
    <citation type="submission" date="2019-01" db="EMBL/GenBank/DDBJ databases">
        <title>Sequencing of cultivated peanut Arachis hypogaea provides insights into genome evolution and oil improvement.</title>
        <authorList>
            <person name="Chen X."/>
        </authorList>
    </citation>
    <scope>NUCLEOTIDE SEQUENCE [LARGE SCALE GENOMIC DNA]</scope>
    <source>
        <strain evidence="3">cv. Fuhuasheng</strain>
        <tissue evidence="2">Leaves</tissue>
    </source>
</reference>
<dbReference type="Proteomes" id="UP000289738">
    <property type="component" value="Chromosome B08"/>
</dbReference>
<evidence type="ECO:0008006" key="4">
    <source>
        <dbReference type="Google" id="ProtNLM"/>
    </source>
</evidence>
<keyword evidence="3" id="KW-1185">Reference proteome</keyword>
<feature type="region of interest" description="Disordered" evidence="1">
    <location>
        <begin position="138"/>
        <end position="174"/>
    </location>
</feature>
<dbReference type="EMBL" id="SDMP01000018">
    <property type="protein sequence ID" value="RYQ98042.1"/>
    <property type="molecule type" value="Genomic_DNA"/>
</dbReference>
<protein>
    <recommendedName>
        <fullName evidence="4">Nucleoplasmin-like domain-containing protein</fullName>
    </recommendedName>
</protein>
<sequence>MSFYVPSQFSLNVTSYKGFVGLKKLGQPIDEDTDMDDDIKIIIHHGESFETKEDGEVVPLKTGLRALSHNKELLGICFHAKNNEGVVHVYLEHGSTEPEGDEVPQLIPMTPNPKTPVSDNTLNPSSWKKVVGEVPTVTLSSDSSDSYESAKDELFRPGPEAFENSSDDDSDSEMAVARTRELKMKKNKEKHKICLEDLCEEDELIVQNCYEQEIKTPPNSDEESDVDDDIAVALVAAAAALIAKEKEKGSNASDAKEGQSAQDREGENDPTPTTDVATSEAPPNANAPLEIMLSPIPFSLPDSGEQEQEQGESSGTTSRMAEVIEFILTPGVKPAFKPPRKK</sequence>
<evidence type="ECO:0000313" key="3">
    <source>
        <dbReference type="Proteomes" id="UP000289738"/>
    </source>
</evidence>
<accession>A0A444Y7W2</accession>
<gene>
    <name evidence="2" type="ORF">Ahy_B08g094122</name>
</gene>
<evidence type="ECO:0000313" key="2">
    <source>
        <dbReference type="EMBL" id="RYQ98042.1"/>
    </source>
</evidence>
<dbReference type="AlphaFoldDB" id="A0A444Y7W2"/>
<feature type="compositionally biased region" description="Basic and acidic residues" evidence="1">
    <location>
        <begin position="244"/>
        <end position="267"/>
    </location>
</feature>
<comment type="caution">
    <text evidence="2">The sequence shown here is derived from an EMBL/GenBank/DDBJ whole genome shotgun (WGS) entry which is preliminary data.</text>
</comment>
<name>A0A444Y7W2_ARAHY</name>
<feature type="region of interest" description="Disordered" evidence="1">
    <location>
        <begin position="244"/>
        <end position="321"/>
    </location>
</feature>
<evidence type="ECO:0000256" key="1">
    <source>
        <dbReference type="SAM" id="MobiDB-lite"/>
    </source>
</evidence>
<proteinExistence type="predicted"/>